<dbReference type="PRINTS" id="PR00463">
    <property type="entry name" value="EP450I"/>
</dbReference>
<evidence type="ECO:0000256" key="5">
    <source>
        <dbReference type="ARBA" id="ARBA00022617"/>
    </source>
</evidence>
<evidence type="ECO:0000256" key="9">
    <source>
        <dbReference type="ARBA" id="ARBA00023002"/>
    </source>
</evidence>
<comment type="cofactor">
    <cofactor evidence="1 13">
        <name>heme</name>
        <dbReference type="ChEBI" id="CHEBI:30413"/>
    </cofactor>
</comment>
<comment type="caution">
    <text evidence="15">The sequence shown here is derived from an EMBL/GenBank/DDBJ whole genome shotgun (WGS) entry which is preliminary data.</text>
</comment>
<evidence type="ECO:0000256" key="10">
    <source>
        <dbReference type="ARBA" id="ARBA00023004"/>
    </source>
</evidence>
<dbReference type="InterPro" id="IPR036396">
    <property type="entry name" value="Cyt_P450_sf"/>
</dbReference>
<dbReference type="InterPro" id="IPR050121">
    <property type="entry name" value="Cytochrome_P450_monoxygenase"/>
</dbReference>
<keyword evidence="5 13" id="KW-0349">Heme</keyword>
<proteinExistence type="inferred from homology"/>
<dbReference type="GO" id="GO:0005506">
    <property type="term" value="F:iron ion binding"/>
    <property type="evidence" value="ECO:0007669"/>
    <property type="project" value="InterPro"/>
</dbReference>
<organism evidence="15 16">
    <name type="scientific">Leucocoprinus leucothites</name>
    <dbReference type="NCBI Taxonomy" id="201217"/>
    <lineage>
        <taxon>Eukaryota</taxon>
        <taxon>Fungi</taxon>
        <taxon>Dikarya</taxon>
        <taxon>Basidiomycota</taxon>
        <taxon>Agaricomycotina</taxon>
        <taxon>Agaricomycetes</taxon>
        <taxon>Agaricomycetidae</taxon>
        <taxon>Agaricales</taxon>
        <taxon>Agaricineae</taxon>
        <taxon>Agaricaceae</taxon>
        <taxon>Leucocoprinus</taxon>
    </lineage>
</organism>
<keyword evidence="9 14" id="KW-0560">Oxidoreductase</keyword>
<dbReference type="InterPro" id="IPR002401">
    <property type="entry name" value="Cyt_P450_E_grp-I"/>
</dbReference>
<dbReference type="Gene3D" id="1.10.630.10">
    <property type="entry name" value="Cytochrome P450"/>
    <property type="match status" value="1"/>
</dbReference>
<name>A0A8H5D7G9_9AGAR</name>
<dbReference type="GO" id="GO:0016020">
    <property type="term" value="C:membrane"/>
    <property type="evidence" value="ECO:0007669"/>
    <property type="project" value="UniProtKB-SubCell"/>
</dbReference>
<accession>A0A8H5D7G9</accession>
<evidence type="ECO:0000313" key="16">
    <source>
        <dbReference type="Proteomes" id="UP000559027"/>
    </source>
</evidence>
<keyword evidence="6" id="KW-0812">Transmembrane</keyword>
<dbReference type="Proteomes" id="UP000559027">
    <property type="component" value="Unassembled WGS sequence"/>
</dbReference>
<comment type="similarity">
    <text evidence="4 14">Belongs to the cytochrome P450 family.</text>
</comment>
<evidence type="ECO:0000256" key="8">
    <source>
        <dbReference type="ARBA" id="ARBA00022989"/>
    </source>
</evidence>
<dbReference type="GO" id="GO:0020037">
    <property type="term" value="F:heme binding"/>
    <property type="evidence" value="ECO:0007669"/>
    <property type="project" value="InterPro"/>
</dbReference>
<dbReference type="EMBL" id="JAACJO010000008">
    <property type="protein sequence ID" value="KAF5354648.1"/>
    <property type="molecule type" value="Genomic_DNA"/>
</dbReference>
<dbReference type="InterPro" id="IPR017972">
    <property type="entry name" value="Cyt_P450_CS"/>
</dbReference>
<dbReference type="AlphaFoldDB" id="A0A8H5D7G9"/>
<evidence type="ECO:0000256" key="6">
    <source>
        <dbReference type="ARBA" id="ARBA00022692"/>
    </source>
</evidence>
<evidence type="ECO:0000256" key="12">
    <source>
        <dbReference type="ARBA" id="ARBA00023136"/>
    </source>
</evidence>
<dbReference type="PROSITE" id="PS00086">
    <property type="entry name" value="CYTOCHROME_P450"/>
    <property type="match status" value="1"/>
</dbReference>
<evidence type="ECO:0000256" key="13">
    <source>
        <dbReference type="PIRSR" id="PIRSR602401-1"/>
    </source>
</evidence>
<dbReference type="GO" id="GO:0004497">
    <property type="term" value="F:monooxygenase activity"/>
    <property type="evidence" value="ECO:0007669"/>
    <property type="project" value="UniProtKB-KW"/>
</dbReference>
<dbReference type="PANTHER" id="PTHR24305:SF166">
    <property type="entry name" value="CYTOCHROME P450 12A4, MITOCHONDRIAL-RELATED"/>
    <property type="match status" value="1"/>
</dbReference>
<comment type="pathway">
    <text evidence="3">Secondary metabolite biosynthesis; terpenoid biosynthesis.</text>
</comment>
<sequence length="518" mass="58682">MSWVTLAAASLFVIYTLTRLGKLYRILISTRSHSISFVLIGIKSAFNFLLPGRIPFINLGMNSTVDDKYTVFGRGIDVRTFVSLIPRIESTMDVADAQAIKEMASGARTGLFVKPMEFYEHFLFYGPSLLVSEGTLWKKYRKIIGPSFNERNNRLVWDEATCLVSELMDRWGEQQVVTISDSRDVTFPLTLMVIASAGFGVRSSWEDSAVSKNHAMSFQTALRVLVSGLIHKAVFPAWMLNFTKKLREIKVAFDEVQGYMGEMIQERRHQDLEEKHDLLSNLLRGENVDASGESLTDQEILGNMFFLLVAGQDTTAHTLTCVFALLAIYTEEQDKLYRHIKSIIPGDRIPTYEDMPSLTYAQAVIFESMRLYPIIPAIPKDAVKDTSIPVQGVNGEIVHIPVVKGTGLILNFTALHYNPSQWENPYDFQPQRFFRSWNRDAYLPFSTGPRACLGRRFAETEMIAIVTLLVSRYHIEIKDDGLIIGETPLQRRTRLIRQKVSVTAGPEGVSLVFRKREV</sequence>
<evidence type="ECO:0000256" key="14">
    <source>
        <dbReference type="RuleBase" id="RU000461"/>
    </source>
</evidence>
<dbReference type="Pfam" id="PF00067">
    <property type="entry name" value="p450"/>
    <property type="match status" value="1"/>
</dbReference>
<comment type="subcellular location">
    <subcellularLocation>
        <location evidence="2">Membrane</location>
    </subcellularLocation>
</comment>
<reference evidence="15 16" key="1">
    <citation type="journal article" date="2020" name="ISME J.">
        <title>Uncovering the hidden diversity of litter-decomposition mechanisms in mushroom-forming fungi.</title>
        <authorList>
            <person name="Floudas D."/>
            <person name="Bentzer J."/>
            <person name="Ahren D."/>
            <person name="Johansson T."/>
            <person name="Persson P."/>
            <person name="Tunlid A."/>
        </authorList>
    </citation>
    <scope>NUCLEOTIDE SEQUENCE [LARGE SCALE GENOMIC DNA]</scope>
    <source>
        <strain evidence="15 16">CBS 146.42</strain>
    </source>
</reference>
<keyword evidence="12" id="KW-0472">Membrane</keyword>
<evidence type="ECO:0000256" key="2">
    <source>
        <dbReference type="ARBA" id="ARBA00004370"/>
    </source>
</evidence>
<dbReference type="OrthoDB" id="1470350at2759"/>
<evidence type="ECO:0000313" key="15">
    <source>
        <dbReference type="EMBL" id="KAF5354648.1"/>
    </source>
</evidence>
<keyword evidence="16" id="KW-1185">Reference proteome</keyword>
<keyword evidence="11 14" id="KW-0503">Monooxygenase</keyword>
<evidence type="ECO:0000256" key="1">
    <source>
        <dbReference type="ARBA" id="ARBA00001971"/>
    </source>
</evidence>
<keyword evidence="8" id="KW-1133">Transmembrane helix</keyword>
<dbReference type="PANTHER" id="PTHR24305">
    <property type="entry name" value="CYTOCHROME P450"/>
    <property type="match status" value="1"/>
</dbReference>
<dbReference type="PRINTS" id="PR00385">
    <property type="entry name" value="P450"/>
</dbReference>
<keyword evidence="10 13" id="KW-0408">Iron</keyword>
<evidence type="ECO:0000256" key="7">
    <source>
        <dbReference type="ARBA" id="ARBA00022723"/>
    </source>
</evidence>
<evidence type="ECO:0000256" key="11">
    <source>
        <dbReference type="ARBA" id="ARBA00023033"/>
    </source>
</evidence>
<evidence type="ECO:0000256" key="3">
    <source>
        <dbReference type="ARBA" id="ARBA00004721"/>
    </source>
</evidence>
<feature type="binding site" description="axial binding residue" evidence="13">
    <location>
        <position position="452"/>
    </location>
    <ligand>
        <name>heme</name>
        <dbReference type="ChEBI" id="CHEBI:30413"/>
    </ligand>
    <ligandPart>
        <name>Fe</name>
        <dbReference type="ChEBI" id="CHEBI:18248"/>
    </ligandPart>
</feature>
<evidence type="ECO:0008006" key="17">
    <source>
        <dbReference type="Google" id="ProtNLM"/>
    </source>
</evidence>
<protein>
    <recommendedName>
        <fullName evidence="17">Cytochrome P450</fullName>
    </recommendedName>
</protein>
<dbReference type="SUPFAM" id="SSF48264">
    <property type="entry name" value="Cytochrome P450"/>
    <property type="match status" value="1"/>
</dbReference>
<evidence type="ECO:0000256" key="4">
    <source>
        <dbReference type="ARBA" id="ARBA00010617"/>
    </source>
</evidence>
<dbReference type="InterPro" id="IPR001128">
    <property type="entry name" value="Cyt_P450"/>
</dbReference>
<keyword evidence="7 13" id="KW-0479">Metal-binding</keyword>
<gene>
    <name evidence="15" type="ORF">D9756_005357</name>
</gene>
<dbReference type="GO" id="GO:0016705">
    <property type="term" value="F:oxidoreductase activity, acting on paired donors, with incorporation or reduction of molecular oxygen"/>
    <property type="evidence" value="ECO:0007669"/>
    <property type="project" value="InterPro"/>
</dbReference>